<sequence>SFYRTICCMRPAKKGSTINEASVELFRQQMPQATFKLQGFPLALQLVAFRACPLLPSKLPKDSDHPTLLEWTTVPFSKGNALSHSDVIEIEFSDALTLVDQYRSESHEDVPTYPIHTELDNLMDVDEIDPQEHHSSIQHKAILKTTTLVQTQLHFYQQSITSSMMSIVQVTAISLTITTPLQTKEDQFLLLTMNIFSW</sequence>
<evidence type="ECO:0000313" key="2">
    <source>
        <dbReference type="Proteomes" id="UP000030689"/>
    </source>
</evidence>
<dbReference type="Proteomes" id="UP000030689">
    <property type="component" value="Unassembled WGS sequence"/>
</dbReference>
<reference evidence="1 2" key="1">
    <citation type="journal article" date="2013" name="Front. Plant Sci.">
        <title>The Reference Genome of the Halophytic Plant Eutrema salsugineum.</title>
        <authorList>
            <person name="Yang R."/>
            <person name="Jarvis D.E."/>
            <person name="Chen H."/>
            <person name="Beilstein M.A."/>
            <person name="Grimwood J."/>
            <person name="Jenkins J."/>
            <person name="Shu S."/>
            <person name="Prochnik S."/>
            <person name="Xin M."/>
            <person name="Ma C."/>
            <person name="Schmutz J."/>
            <person name="Wing R.A."/>
            <person name="Mitchell-Olds T."/>
            <person name="Schumaker K.S."/>
            <person name="Wang X."/>
        </authorList>
    </citation>
    <scope>NUCLEOTIDE SEQUENCE [LARGE SCALE GENOMIC DNA]</scope>
</reference>
<proteinExistence type="predicted"/>
<dbReference type="AlphaFoldDB" id="V4KLF6"/>
<feature type="non-terminal residue" evidence="1">
    <location>
        <position position="1"/>
    </location>
</feature>
<name>V4KLF6_EUTSA</name>
<dbReference type="KEGG" id="eus:EUTSA_v10012358mg"/>
<organism evidence="1 2">
    <name type="scientific">Eutrema salsugineum</name>
    <name type="common">Saltwater cress</name>
    <name type="synonym">Sisymbrium salsugineum</name>
    <dbReference type="NCBI Taxonomy" id="72664"/>
    <lineage>
        <taxon>Eukaryota</taxon>
        <taxon>Viridiplantae</taxon>
        <taxon>Streptophyta</taxon>
        <taxon>Embryophyta</taxon>
        <taxon>Tracheophyta</taxon>
        <taxon>Spermatophyta</taxon>
        <taxon>Magnoliopsida</taxon>
        <taxon>eudicotyledons</taxon>
        <taxon>Gunneridae</taxon>
        <taxon>Pentapetalae</taxon>
        <taxon>rosids</taxon>
        <taxon>malvids</taxon>
        <taxon>Brassicales</taxon>
        <taxon>Brassicaceae</taxon>
        <taxon>Eutremeae</taxon>
        <taxon>Eutrema</taxon>
    </lineage>
</organism>
<dbReference type="STRING" id="72664.V4KLF6"/>
<dbReference type="EMBL" id="KI517809">
    <property type="protein sequence ID" value="ESQ30772.1"/>
    <property type="molecule type" value="Genomic_DNA"/>
</dbReference>
<evidence type="ECO:0000313" key="1">
    <source>
        <dbReference type="EMBL" id="ESQ30772.1"/>
    </source>
</evidence>
<keyword evidence="2" id="KW-1185">Reference proteome</keyword>
<protein>
    <submittedName>
        <fullName evidence="1">Uncharacterized protein</fullName>
    </submittedName>
</protein>
<accession>V4KLF6</accession>
<gene>
    <name evidence="1" type="ORF">EUTSA_v10012358mg</name>
</gene>
<dbReference type="Gramene" id="ESQ30772">
    <property type="protein sequence ID" value="ESQ30772"/>
    <property type="gene ID" value="EUTSA_v10012358mg"/>
</dbReference>